<keyword evidence="7 8" id="KW-0472">Membrane</keyword>
<gene>
    <name evidence="10" type="ORF">I0Q91_09715</name>
</gene>
<feature type="transmembrane region" description="Helical" evidence="8">
    <location>
        <begin position="231"/>
        <end position="251"/>
    </location>
</feature>
<feature type="transmembrane region" description="Helical" evidence="8">
    <location>
        <begin position="136"/>
        <end position="159"/>
    </location>
</feature>
<dbReference type="Pfam" id="PF07690">
    <property type="entry name" value="MFS_1"/>
    <property type="match status" value="1"/>
</dbReference>
<evidence type="ECO:0000256" key="6">
    <source>
        <dbReference type="ARBA" id="ARBA00022989"/>
    </source>
</evidence>
<keyword evidence="6 8" id="KW-1133">Transmembrane helix</keyword>
<evidence type="ECO:0000256" key="4">
    <source>
        <dbReference type="ARBA" id="ARBA00022475"/>
    </source>
</evidence>
<evidence type="ECO:0000256" key="8">
    <source>
        <dbReference type="SAM" id="Phobius"/>
    </source>
</evidence>
<proteinExistence type="inferred from homology"/>
<dbReference type="GO" id="GO:0005886">
    <property type="term" value="C:plasma membrane"/>
    <property type="evidence" value="ECO:0007669"/>
    <property type="project" value="UniProtKB-SubCell"/>
</dbReference>
<comment type="subcellular location">
    <subcellularLocation>
        <location evidence="1">Cell membrane</location>
        <topology evidence="1">Multi-pass membrane protein</topology>
    </subcellularLocation>
</comment>
<feature type="transmembrane region" description="Helical" evidence="8">
    <location>
        <begin position="291"/>
        <end position="307"/>
    </location>
</feature>
<feature type="transmembrane region" description="Helical" evidence="8">
    <location>
        <begin position="313"/>
        <end position="333"/>
    </location>
</feature>
<feature type="transmembrane region" description="Helical" evidence="8">
    <location>
        <begin position="50"/>
        <end position="70"/>
    </location>
</feature>
<evidence type="ECO:0000256" key="2">
    <source>
        <dbReference type="ARBA" id="ARBA00007520"/>
    </source>
</evidence>
<name>A0A931AWH3_9FIRM</name>
<feature type="transmembrane region" description="Helical" evidence="8">
    <location>
        <begin position="165"/>
        <end position="184"/>
    </location>
</feature>
<feature type="transmembrane region" description="Helical" evidence="8">
    <location>
        <begin position="257"/>
        <end position="279"/>
    </location>
</feature>
<keyword evidence="11" id="KW-1185">Reference proteome</keyword>
<dbReference type="InterPro" id="IPR011701">
    <property type="entry name" value="MFS"/>
</dbReference>
<feature type="transmembrane region" description="Helical" evidence="8">
    <location>
        <begin position="107"/>
        <end position="124"/>
    </location>
</feature>
<reference evidence="10" key="1">
    <citation type="submission" date="2020-11" db="EMBL/GenBank/DDBJ databases">
        <title>Halonatronomonas betainensis gen. nov., sp. nov. a novel haloalkaliphilic representative of the family Halanaerobiacae capable of betaine degradation.</title>
        <authorList>
            <person name="Boltyanskaya Y."/>
            <person name="Kevbrin V."/>
            <person name="Detkova E."/>
            <person name="Grouzdev D.S."/>
            <person name="Koziaeva V."/>
            <person name="Zhilina T."/>
        </authorList>
    </citation>
    <scope>NUCLEOTIDE SEQUENCE</scope>
    <source>
        <strain evidence="10">Z-7014</strain>
    </source>
</reference>
<feature type="transmembrane region" description="Helical" evidence="8">
    <location>
        <begin position="378"/>
        <end position="395"/>
    </location>
</feature>
<accession>A0A931AWH3</accession>
<evidence type="ECO:0000256" key="5">
    <source>
        <dbReference type="ARBA" id="ARBA00022692"/>
    </source>
</evidence>
<evidence type="ECO:0000256" key="3">
    <source>
        <dbReference type="ARBA" id="ARBA00022448"/>
    </source>
</evidence>
<dbReference type="SUPFAM" id="SSF103473">
    <property type="entry name" value="MFS general substrate transporter"/>
    <property type="match status" value="1"/>
</dbReference>
<keyword evidence="5 8" id="KW-0812">Transmembrane</keyword>
<evidence type="ECO:0000313" key="11">
    <source>
        <dbReference type="Proteomes" id="UP000621436"/>
    </source>
</evidence>
<dbReference type="InterPro" id="IPR005829">
    <property type="entry name" value="Sugar_transporter_CS"/>
</dbReference>
<dbReference type="CDD" id="cd17473">
    <property type="entry name" value="MFS_arabinose_efflux_permease_like"/>
    <property type="match status" value="1"/>
</dbReference>
<evidence type="ECO:0000259" key="9">
    <source>
        <dbReference type="PROSITE" id="PS50850"/>
    </source>
</evidence>
<sequence>MDTEQGFIPDYIIILVLIMGSFGVMGGGLIAPALPAIAEAFQVSEGNIGLVLSLYTFAAAVSLPFIGYFLDKIGRRKVGLTCLFIDGIGGLVIILAPNYAILLIMRFLQGIGIAGLIPVAMTIFKDLFVGDEKLKLMGYLTGAISIGAVIIPSLGGFLASIDWRFVFAVYGLSLILGLIFLFKLPETSPLINSNSGDQVNSEIENSPLEYFKSLLDIFKISKIRNIMIHSLTIYFMLYALITFLPIYLVTGHGFSEFFSGLAISLQGLFSAILSSRASFIAKYLNWRQRSTLGYLLIGICFILLPFWPNSSYLVSLSFIIYGAGMGIVSPTIYNRATELPPPEISGLVISVFNTMKFIGMTLSPFLLGLILIFTELEAIFIGVGIMAFSWGFYTLKGYKKE</sequence>
<dbReference type="InterPro" id="IPR001958">
    <property type="entry name" value="Tet-R_TetA/multi-R_MdtG-like"/>
</dbReference>
<dbReference type="Proteomes" id="UP000621436">
    <property type="component" value="Unassembled WGS sequence"/>
</dbReference>
<keyword evidence="3" id="KW-0813">Transport</keyword>
<dbReference type="InterPro" id="IPR020846">
    <property type="entry name" value="MFS_dom"/>
</dbReference>
<dbReference type="GO" id="GO:0022857">
    <property type="term" value="F:transmembrane transporter activity"/>
    <property type="evidence" value="ECO:0007669"/>
    <property type="project" value="InterPro"/>
</dbReference>
<evidence type="ECO:0000313" key="10">
    <source>
        <dbReference type="EMBL" id="MBF8437356.1"/>
    </source>
</evidence>
<dbReference type="Gene3D" id="1.20.1250.20">
    <property type="entry name" value="MFS general substrate transporter like domains"/>
    <property type="match status" value="1"/>
</dbReference>
<feature type="transmembrane region" description="Helical" evidence="8">
    <location>
        <begin position="12"/>
        <end position="38"/>
    </location>
</feature>
<dbReference type="EMBL" id="JADPIE010000005">
    <property type="protein sequence ID" value="MBF8437356.1"/>
    <property type="molecule type" value="Genomic_DNA"/>
</dbReference>
<dbReference type="PANTHER" id="PTHR43124">
    <property type="entry name" value="PURINE EFFLUX PUMP PBUE"/>
    <property type="match status" value="1"/>
</dbReference>
<feature type="transmembrane region" description="Helical" evidence="8">
    <location>
        <begin position="82"/>
        <end position="101"/>
    </location>
</feature>
<dbReference type="PROSITE" id="PS00216">
    <property type="entry name" value="SUGAR_TRANSPORT_1"/>
    <property type="match status" value="1"/>
</dbReference>
<protein>
    <submittedName>
        <fullName evidence="10">MFS transporter</fullName>
    </submittedName>
</protein>
<dbReference type="InterPro" id="IPR036259">
    <property type="entry name" value="MFS_trans_sf"/>
</dbReference>
<feature type="transmembrane region" description="Helical" evidence="8">
    <location>
        <begin position="345"/>
        <end position="372"/>
    </location>
</feature>
<keyword evidence="4" id="KW-1003">Cell membrane</keyword>
<feature type="domain" description="Major facilitator superfamily (MFS) profile" evidence="9">
    <location>
        <begin position="12"/>
        <end position="399"/>
    </location>
</feature>
<evidence type="ECO:0000256" key="7">
    <source>
        <dbReference type="ARBA" id="ARBA00023136"/>
    </source>
</evidence>
<comment type="similarity">
    <text evidence="2">Belongs to the major facilitator superfamily. TCR/Tet family.</text>
</comment>
<dbReference type="PROSITE" id="PS50850">
    <property type="entry name" value="MFS"/>
    <property type="match status" value="1"/>
</dbReference>
<dbReference type="AlphaFoldDB" id="A0A931AWH3"/>
<organism evidence="10 11">
    <name type="scientific">Halonatronomonas betaini</name>
    <dbReference type="NCBI Taxonomy" id="2778430"/>
    <lineage>
        <taxon>Bacteria</taxon>
        <taxon>Bacillati</taxon>
        <taxon>Bacillota</taxon>
        <taxon>Clostridia</taxon>
        <taxon>Halanaerobiales</taxon>
        <taxon>Halarsenatibacteraceae</taxon>
        <taxon>Halonatronomonas</taxon>
    </lineage>
</organism>
<evidence type="ECO:0000256" key="1">
    <source>
        <dbReference type="ARBA" id="ARBA00004651"/>
    </source>
</evidence>
<dbReference type="RefSeq" id="WP_270454330.1">
    <property type="nucleotide sequence ID" value="NZ_JADPIE010000005.1"/>
</dbReference>
<dbReference type="PANTHER" id="PTHR43124:SF3">
    <property type="entry name" value="CHLORAMPHENICOL EFFLUX PUMP RV0191"/>
    <property type="match status" value="1"/>
</dbReference>
<comment type="caution">
    <text evidence="10">The sequence shown here is derived from an EMBL/GenBank/DDBJ whole genome shotgun (WGS) entry which is preliminary data.</text>
</comment>
<dbReference type="PRINTS" id="PR01035">
    <property type="entry name" value="TCRTETA"/>
</dbReference>
<dbReference type="InterPro" id="IPR050189">
    <property type="entry name" value="MFS_Efflux_Transporters"/>
</dbReference>